<dbReference type="Proteomes" id="UP000268313">
    <property type="component" value="Unassembled WGS sequence"/>
</dbReference>
<dbReference type="EMBL" id="RAWE01000253">
    <property type="protein sequence ID" value="RKG95585.1"/>
    <property type="molecule type" value="Genomic_DNA"/>
</dbReference>
<organism evidence="2 3">
    <name type="scientific">Corallococcus carmarthensis</name>
    <dbReference type="NCBI Taxonomy" id="2316728"/>
    <lineage>
        <taxon>Bacteria</taxon>
        <taxon>Pseudomonadati</taxon>
        <taxon>Myxococcota</taxon>
        <taxon>Myxococcia</taxon>
        <taxon>Myxococcales</taxon>
        <taxon>Cystobacterineae</taxon>
        <taxon>Myxococcaceae</taxon>
        <taxon>Corallococcus</taxon>
    </lineage>
</organism>
<comment type="caution">
    <text evidence="2">The sequence shown here is derived from an EMBL/GenBank/DDBJ whole genome shotgun (WGS) entry which is preliminary data.</text>
</comment>
<feature type="compositionally biased region" description="Low complexity" evidence="1">
    <location>
        <begin position="1"/>
        <end position="16"/>
    </location>
</feature>
<feature type="compositionally biased region" description="Polar residues" evidence="1">
    <location>
        <begin position="25"/>
        <end position="42"/>
    </location>
</feature>
<dbReference type="RefSeq" id="WP_120607529.1">
    <property type="nucleotide sequence ID" value="NZ_RAWE01000253.1"/>
</dbReference>
<dbReference type="AlphaFoldDB" id="A0A3A8JJR7"/>
<protein>
    <submittedName>
        <fullName evidence="2">Uncharacterized protein</fullName>
    </submittedName>
</protein>
<name>A0A3A8JJR7_9BACT</name>
<gene>
    <name evidence="2" type="ORF">D7X32_38620</name>
</gene>
<feature type="region of interest" description="Disordered" evidence="1">
    <location>
        <begin position="1"/>
        <end position="47"/>
    </location>
</feature>
<keyword evidence="3" id="KW-1185">Reference proteome</keyword>
<sequence length="292" mass="31876">MTPIARAPSPAISARPIPREPTPAYVQQSTPAPTRTPGYSSESRFEDARARPVALDLQSLPGAAWVNRSIDSYNRVQEMRGTGVQPRSAFPFFGPTRQAELHTVPPERQADVNAGVRGMLTEQISRLRPEDQARLRPLVEAVGTPQFYERVAELDTGHAAEWRQMAGVQRGFAEGEATESPTTRAYSESMRLTLHATAVLQFAGATGRVLPRDEYAQFIRNHATAFHENGGSLTNLPIGVSGAIEVLRNTPLGMARHLPSLAGATFSPVSDRDTRTAAEMVRQARTQVIDGR</sequence>
<reference evidence="3" key="1">
    <citation type="submission" date="2018-09" db="EMBL/GenBank/DDBJ databases">
        <authorList>
            <person name="Livingstone P.G."/>
            <person name="Whitworth D.E."/>
        </authorList>
    </citation>
    <scope>NUCLEOTIDE SEQUENCE [LARGE SCALE GENOMIC DNA]</scope>
    <source>
        <strain evidence="3">CA043D</strain>
    </source>
</reference>
<evidence type="ECO:0000313" key="3">
    <source>
        <dbReference type="Proteomes" id="UP000268313"/>
    </source>
</evidence>
<dbReference type="OrthoDB" id="5493044at2"/>
<evidence type="ECO:0000313" key="2">
    <source>
        <dbReference type="EMBL" id="RKG95585.1"/>
    </source>
</evidence>
<evidence type="ECO:0000256" key="1">
    <source>
        <dbReference type="SAM" id="MobiDB-lite"/>
    </source>
</evidence>
<accession>A0A3A8JJR7</accession>
<proteinExistence type="predicted"/>